<dbReference type="eggNOG" id="COG2187">
    <property type="taxonomic scope" value="Bacteria"/>
</dbReference>
<dbReference type="AlphaFoldDB" id="H8FS75"/>
<dbReference type="Gene3D" id="3.40.50.300">
    <property type="entry name" value="P-loop containing nucleotide triphosphate hydrolases"/>
    <property type="match status" value="1"/>
</dbReference>
<name>H8FS75_MAGML</name>
<comment type="caution">
    <text evidence="2">The sequence shown here is derived from an EMBL/GenBank/DDBJ whole genome shotgun (WGS) entry which is preliminary data.</text>
</comment>
<feature type="domain" description="Aminoglycoside phosphotransferase" evidence="1">
    <location>
        <begin position="101"/>
        <end position="284"/>
    </location>
</feature>
<evidence type="ECO:0000259" key="1">
    <source>
        <dbReference type="Pfam" id="PF01636"/>
    </source>
</evidence>
<dbReference type="PANTHER" id="PTHR43883">
    <property type="entry name" value="SLR0207 PROTEIN"/>
    <property type="match status" value="1"/>
</dbReference>
<dbReference type="InterPro" id="IPR002575">
    <property type="entry name" value="Aminoglycoside_PTrfase"/>
</dbReference>
<dbReference type="InterPro" id="IPR027417">
    <property type="entry name" value="P-loop_NTPase"/>
</dbReference>
<dbReference type="Gene3D" id="3.90.1200.10">
    <property type="match status" value="1"/>
</dbReference>
<dbReference type="OrthoDB" id="9810277at2"/>
<sequence length="509" mass="54789">MDAPSQCPVIDFLANPANHGGVPVERIDTHISTLFLAGDRVFKLKKAVRLSFLDFTTLTARRDACEAELTINRRTAPDLYLRVVAITREADGTLAFDGAGPAEEWVVAMHRFDQATLFDRMIESGGLNTDLIDGLTDAVAACHANAPIRRDKGGRAEIARVIDSNSEALRACVPAILDEAEIKALDAATRSALDRLSPLLERRREAGLVRACHGDLHLGNICLVEGRPTLFDAIEFSENLSCIDLFYDLAFLLMDLNHRGQRALACRVMNRYLDRTGDYDGTAALPLFLSLRAAIRAMVLATSAAATTDTPVRERQGAEAKAYLAAARAYLVPPPPRLVAVGGLSGSGKSRLGRDLAPLLGVPGAVVVRSDAVRKQLLGVAPDCRLGPESYNEAVTDRTYRTMVETCAHLLAAGVPVIADAVFAKPEQRATIEAIATTVALPFTGFWLEVAPEIAAARIVQRRPDVSDATPEVLSRQLTYSTGPIAWARIDSGQDKPATLAAARILLGL</sequence>
<dbReference type="eggNOG" id="COG0645">
    <property type="taxonomic scope" value="Bacteria"/>
</dbReference>
<reference evidence="2 3" key="1">
    <citation type="journal article" date="2012" name="J. Bacteriol.">
        <title>Draft Genome Sequence of the Purple Photosynthetic Bacterium Phaeospirillum molischianum DSM120, a Particularly Versatile Bacterium.</title>
        <authorList>
            <person name="Duquesne K."/>
            <person name="Prima V."/>
            <person name="Ji B."/>
            <person name="Rouy Z."/>
            <person name="Medigue C."/>
            <person name="Talla E."/>
            <person name="Sturgis J.N."/>
        </authorList>
    </citation>
    <scope>NUCLEOTIDE SEQUENCE [LARGE SCALE GENOMIC DNA]</scope>
    <source>
        <strain evidence="3">DSM120</strain>
    </source>
</reference>
<gene>
    <name evidence="2" type="ORF">PHAMO_270054</name>
</gene>
<keyword evidence="3" id="KW-1185">Reference proteome</keyword>
<dbReference type="Pfam" id="PF13671">
    <property type="entry name" value="AAA_33"/>
    <property type="match status" value="1"/>
</dbReference>
<dbReference type="InterPro" id="IPR052732">
    <property type="entry name" value="Cell-binding_unc_protein"/>
</dbReference>
<dbReference type="SUPFAM" id="SSF56112">
    <property type="entry name" value="Protein kinase-like (PK-like)"/>
    <property type="match status" value="1"/>
</dbReference>
<evidence type="ECO:0000313" key="3">
    <source>
        <dbReference type="Proteomes" id="UP000004169"/>
    </source>
</evidence>
<dbReference type="EMBL" id="CAHP01000020">
    <property type="protein sequence ID" value="CCG41213.1"/>
    <property type="molecule type" value="Genomic_DNA"/>
</dbReference>
<accession>H8FS75</accession>
<dbReference type="STRING" id="1150626.PHAMO_270054"/>
<dbReference type="PANTHER" id="PTHR43883:SF1">
    <property type="entry name" value="GLUCONOKINASE"/>
    <property type="match status" value="1"/>
</dbReference>
<organism evidence="2 3">
    <name type="scientific">Magnetospirillum molischianum DSM 120</name>
    <dbReference type="NCBI Taxonomy" id="1150626"/>
    <lineage>
        <taxon>Bacteria</taxon>
        <taxon>Pseudomonadati</taxon>
        <taxon>Pseudomonadota</taxon>
        <taxon>Alphaproteobacteria</taxon>
        <taxon>Rhodospirillales</taxon>
        <taxon>Rhodospirillaceae</taxon>
        <taxon>Magnetospirillum</taxon>
    </lineage>
</organism>
<proteinExistence type="predicted"/>
<protein>
    <recommendedName>
        <fullName evidence="1">Aminoglycoside phosphotransferase domain-containing protein</fullName>
    </recommendedName>
</protein>
<dbReference type="Pfam" id="PF01636">
    <property type="entry name" value="APH"/>
    <property type="match status" value="1"/>
</dbReference>
<dbReference type="InterPro" id="IPR011009">
    <property type="entry name" value="Kinase-like_dom_sf"/>
</dbReference>
<dbReference type="Proteomes" id="UP000004169">
    <property type="component" value="Unassembled WGS sequence"/>
</dbReference>
<evidence type="ECO:0000313" key="2">
    <source>
        <dbReference type="EMBL" id="CCG41213.1"/>
    </source>
</evidence>
<dbReference type="SUPFAM" id="SSF52540">
    <property type="entry name" value="P-loop containing nucleoside triphosphate hydrolases"/>
    <property type="match status" value="1"/>
</dbReference>